<dbReference type="PANTHER" id="PTHR11785:SF353">
    <property type="entry name" value="METHIONINE TRANSPORTER (EUROFUNG)"/>
    <property type="match status" value="1"/>
</dbReference>
<evidence type="ECO:0000256" key="3">
    <source>
        <dbReference type="ARBA" id="ARBA00022989"/>
    </source>
</evidence>
<keyword evidence="4 5" id="KW-0472">Membrane</keyword>
<feature type="transmembrane region" description="Helical" evidence="5">
    <location>
        <begin position="223"/>
        <end position="244"/>
    </location>
</feature>
<evidence type="ECO:0000313" key="6">
    <source>
        <dbReference type="EMBL" id="RKP39175.1"/>
    </source>
</evidence>
<feature type="transmembrane region" description="Helical" evidence="5">
    <location>
        <begin position="450"/>
        <end position="473"/>
    </location>
</feature>
<feature type="transmembrane region" description="Helical" evidence="5">
    <location>
        <begin position="12"/>
        <end position="36"/>
    </location>
</feature>
<evidence type="ECO:0000256" key="1">
    <source>
        <dbReference type="ARBA" id="ARBA00004141"/>
    </source>
</evidence>
<feature type="transmembrane region" description="Helical" evidence="5">
    <location>
        <begin position="56"/>
        <end position="74"/>
    </location>
</feature>
<feature type="transmembrane region" description="Helical" evidence="5">
    <location>
        <begin position="305"/>
        <end position="331"/>
    </location>
</feature>
<gene>
    <name evidence="6" type="ORF">BJ085DRAFT_20628</name>
</gene>
<evidence type="ECO:0000256" key="5">
    <source>
        <dbReference type="SAM" id="Phobius"/>
    </source>
</evidence>
<dbReference type="Pfam" id="PF13520">
    <property type="entry name" value="AA_permease_2"/>
    <property type="match status" value="1"/>
</dbReference>
<keyword evidence="7" id="KW-1185">Reference proteome</keyword>
<evidence type="ECO:0000256" key="4">
    <source>
        <dbReference type="ARBA" id="ARBA00023136"/>
    </source>
</evidence>
<dbReference type="STRING" id="215637.A0A4P9ZZL3"/>
<dbReference type="GO" id="GO:0015179">
    <property type="term" value="F:L-amino acid transmembrane transporter activity"/>
    <property type="evidence" value="ECO:0007669"/>
    <property type="project" value="TreeGrafter"/>
</dbReference>
<dbReference type="GO" id="GO:0016020">
    <property type="term" value="C:membrane"/>
    <property type="evidence" value="ECO:0007669"/>
    <property type="project" value="UniProtKB-SubCell"/>
</dbReference>
<keyword evidence="3 5" id="KW-1133">Transmembrane helix</keyword>
<dbReference type="PIRSF" id="PIRSF006060">
    <property type="entry name" value="AA_transporter"/>
    <property type="match status" value="1"/>
</dbReference>
<feature type="transmembrane region" description="Helical" evidence="5">
    <location>
        <begin position="352"/>
        <end position="372"/>
    </location>
</feature>
<feature type="transmembrane region" description="Helical" evidence="5">
    <location>
        <begin position="378"/>
        <end position="404"/>
    </location>
</feature>
<feature type="transmembrane region" description="Helical" evidence="5">
    <location>
        <begin position="182"/>
        <end position="203"/>
    </location>
</feature>
<dbReference type="InterPro" id="IPR002293">
    <property type="entry name" value="AA/rel_permease1"/>
</dbReference>
<reference evidence="7" key="1">
    <citation type="journal article" date="2018" name="Nat. Microbiol.">
        <title>Leveraging single-cell genomics to expand the fungal tree of life.</title>
        <authorList>
            <person name="Ahrendt S.R."/>
            <person name="Quandt C.A."/>
            <person name="Ciobanu D."/>
            <person name="Clum A."/>
            <person name="Salamov A."/>
            <person name="Andreopoulos B."/>
            <person name="Cheng J.F."/>
            <person name="Woyke T."/>
            <person name="Pelin A."/>
            <person name="Henrissat B."/>
            <person name="Reynolds N.K."/>
            <person name="Benny G.L."/>
            <person name="Smith M.E."/>
            <person name="James T.Y."/>
            <person name="Grigoriev I.V."/>
        </authorList>
    </citation>
    <scope>NUCLEOTIDE SEQUENCE [LARGE SCALE GENOMIC DNA]</scope>
    <source>
        <strain evidence="7">RSA 468</strain>
    </source>
</reference>
<dbReference type="Gene3D" id="1.20.1740.10">
    <property type="entry name" value="Amino acid/polyamine transporter I"/>
    <property type="match status" value="1"/>
</dbReference>
<comment type="subcellular location">
    <subcellularLocation>
        <location evidence="1">Membrane</location>
        <topology evidence="1">Multi-pass membrane protein</topology>
    </subcellularLocation>
</comment>
<sequence length="493" mass="53147">MESGASNGEPQTLGRSIGVLSGSALVSGLMIGSGIFSTPGLTLMLMGSAPATTLMWVLGALITFCGAASYIELGSMFTKSGGDQLYLDSAFRKPLGLIGFVFTFVCVEPASIAANAVVFGEYVFYAALGPKADITNPYIIEHLGWLERAVGLVGVTFAFGIQLFSVKWALRAQTAFTWVKMMVLGLISITGLVVLSGVTSIPRSPLWAEGFKGPTSAQQVCSTLFRVLWAYDGFKSLFFCLGELKNPRRNVIVCTASGIGMVTVLYVLTIVSYFTVISFDEAIASQEVLAGLWGLKVFGSTFGQIIIPVAVAISCLGSAAAAVFPFSRVIIETAHIGYIPLGHLWGHIHPKWGTPVYGLLLGYVLTLVYLLAPPPGEAFGLLVDIVGYPNWMFTGLVLVGLIYLRYTAPGLERPFRVWLPLTYVFITVAIFLTVFPFVPPLDGHILSKSGVPYFTAPLVAVFIMLLGIPTWYFQYYQKIQDAGGIVEDEKPTQ</sequence>
<evidence type="ECO:0000313" key="7">
    <source>
        <dbReference type="Proteomes" id="UP000268162"/>
    </source>
</evidence>
<name>A0A4P9ZZL3_9FUNG</name>
<feature type="transmembrane region" description="Helical" evidence="5">
    <location>
        <begin position="148"/>
        <end position="170"/>
    </location>
</feature>
<dbReference type="PANTHER" id="PTHR11785">
    <property type="entry name" value="AMINO ACID TRANSPORTER"/>
    <property type="match status" value="1"/>
</dbReference>
<dbReference type="Proteomes" id="UP000268162">
    <property type="component" value="Unassembled WGS sequence"/>
</dbReference>
<proteinExistence type="predicted"/>
<evidence type="ECO:0000256" key="2">
    <source>
        <dbReference type="ARBA" id="ARBA00022692"/>
    </source>
</evidence>
<dbReference type="EMBL" id="ML002292">
    <property type="protein sequence ID" value="RKP39175.1"/>
    <property type="molecule type" value="Genomic_DNA"/>
</dbReference>
<feature type="transmembrane region" description="Helical" evidence="5">
    <location>
        <begin position="95"/>
        <end position="128"/>
    </location>
</feature>
<feature type="transmembrane region" description="Helical" evidence="5">
    <location>
        <begin position="251"/>
        <end position="274"/>
    </location>
</feature>
<feature type="transmembrane region" description="Helical" evidence="5">
    <location>
        <begin position="416"/>
        <end position="438"/>
    </location>
</feature>
<protein>
    <submittedName>
        <fullName evidence="6">Amino acid/polyamine transporter I</fullName>
    </submittedName>
</protein>
<accession>A0A4P9ZZL3</accession>
<keyword evidence="2 5" id="KW-0812">Transmembrane</keyword>
<dbReference type="AlphaFoldDB" id="A0A4P9ZZL3"/>
<organism evidence="6 7">
    <name type="scientific">Dimargaris cristalligena</name>
    <dbReference type="NCBI Taxonomy" id="215637"/>
    <lineage>
        <taxon>Eukaryota</taxon>
        <taxon>Fungi</taxon>
        <taxon>Fungi incertae sedis</taxon>
        <taxon>Zoopagomycota</taxon>
        <taxon>Kickxellomycotina</taxon>
        <taxon>Dimargaritomycetes</taxon>
        <taxon>Dimargaritales</taxon>
        <taxon>Dimargaritaceae</taxon>
        <taxon>Dimargaris</taxon>
    </lineage>
</organism>
<dbReference type="InterPro" id="IPR050598">
    <property type="entry name" value="AminoAcid_Transporter"/>
</dbReference>